<evidence type="ECO:0000256" key="2">
    <source>
        <dbReference type="ARBA" id="ARBA00010617"/>
    </source>
</evidence>
<dbReference type="InterPro" id="IPR036396">
    <property type="entry name" value="Cyt_P450_sf"/>
</dbReference>
<evidence type="ECO:0000256" key="8">
    <source>
        <dbReference type="SAM" id="Phobius"/>
    </source>
</evidence>
<evidence type="ECO:0000256" key="5">
    <source>
        <dbReference type="ARBA" id="ARBA00023004"/>
    </source>
</evidence>
<dbReference type="PROSITE" id="PS00086">
    <property type="entry name" value="CYTOCHROME_P450"/>
    <property type="match status" value="1"/>
</dbReference>
<comment type="similarity">
    <text evidence="2 7">Belongs to the cytochrome P450 family.</text>
</comment>
<feature type="binding site" description="axial binding residue" evidence="6">
    <location>
        <position position="537"/>
    </location>
    <ligand>
        <name>heme</name>
        <dbReference type="ChEBI" id="CHEBI:30413"/>
    </ligand>
    <ligandPart>
        <name>Fe</name>
        <dbReference type="ChEBI" id="CHEBI:18248"/>
    </ligandPart>
</feature>
<accession>A0AAJ0GP98</accession>
<dbReference type="Gene3D" id="1.10.630.10">
    <property type="entry name" value="Cytochrome P450"/>
    <property type="match status" value="1"/>
</dbReference>
<dbReference type="RefSeq" id="XP_062719423.1">
    <property type="nucleotide sequence ID" value="XM_062869815.1"/>
</dbReference>
<comment type="caution">
    <text evidence="10">The sequence shown here is derived from an EMBL/GenBank/DDBJ whole genome shotgun (WGS) entry which is preliminary data.</text>
</comment>
<dbReference type="InterPro" id="IPR050121">
    <property type="entry name" value="Cytochrome_P450_monoxygenase"/>
</dbReference>
<comment type="cofactor">
    <cofactor evidence="1 6">
        <name>heme</name>
        <dbReference type="ChEBI" id="CHEBI:30413"/>
    </cofactor>
</comment>
<reference evidence="10" key="1">
    <citation type="journal article" date="2023" name="Mol. Phylogenet. Evol.">
        <title>Genome-scale phylogeny and comparative genomics of the fungal order Sordariales.</title>
        <authorList>
            <person name="Hensen N."/>
            <person name="Bonometti L."/>
            <person name="Westerberg I."/>
            <person name="Brannstrom I.O."/>
            <person name="Guillou S."/>
            <person name="Cros-Aarteil S."/>
            <person name="Calhoun S."/>
            <person name="Haridas S."/>
            <person name="Kuo A."/>
            <person name="Mondo S."/>
            <person name="Pangilinan J."/>
            <person name="Riley R."/>
            <person name="LaButti K."/>
            <person name="Andreopoulos B."/>
            <person name="Lipzen A."/>
            <person name="Chen C."/>
            <person name="Yan M."/>
            <person name="Daum C."/>
            <person name="Ng V."/>
            <person name="Clum A."/>
            <person name="Steindorff A."/>
            <person name="Ohm R.A."/>
            <person name="Martin F."/>
            <person name="Silar P."/>
            <person name="Natvig D.O."/>
            <person name="Lalanne C."/>
            <person name="Gautier V."/>
            <person name="Ament-Velasquez S.L."/>
            <person name="Kruys A."/>
            <person name="Hutchinson M.I."/>
            <person name="Powell A.J."/>
            <person name="Barry K."/>
            <person name="Miller A.N."/>
            <person name="Grigoriev I.V."/>
            <person name="Debuchy R."/>
            <person name="Gladieux P."/>
            <person name="Hiltunen Thoren M."/>
            <person name="Johannesson H."/>
        </authorList>
    </citation>
    <scope>NUCLEOTIDE SEQUENCE</scope>
    <source>
        <strain evidence="10">CBS 333.67</strain>
    </source>
</reference>
<dbReference type="PRINTS" id="PR00385">
    <property type="entry name" value="P450"/>
</dbReference>
<dbReference type="PANTHER" id="PTHR24305">
    <property type="entry name" value="CYTOCHROME P450"/>
    <property type="match status" value="1"/>
</dbReference>
<dbReference type="PANTHER" id="PTHR24305:SF232">
    <property type="entry name" value="P450, PUTATIVE (EUROFUNG)-RELATED"/>
    <property type="match status" value="1"/>
</dbReference>
<keyword evidence="8" id="KW-1133">Transmembrane helix</keyword>
<dbReference type="EMBL" id="JAUDZG010000006">
    <property type="protein sequence ID" value="KAK3303643.1"/>
    <property type="molecule type" value="Genomic_DNA"/>
</dbReference>
<dbReference type="Proteomes" id="UP001273166">
    <property type="component" value="Unassembled WGS sequence"/>
</dbReference>
<evidence type="ECO:0000313" key="11">
    <source>
        <dbReference type="Proteomes" id="UP001273166"/>
    </source>
</evidence>
<dbReference type="SUPFAM" id="SSF48264">
    <property type="entry name" value="Cytochrome P450"/>
    <property type="match status" value="1"/>
</dbReference>
<feature type="chain" id="PRO_5042572480" evidence="9">
    <location>
        <begin position="27"/>
        <end position="591"/>
    </location>
</feature>
<keyword evidence="9" id="KW-0732">Signal</keyword>
<dbReference type="AlphaFoldDB" id="A0AAJ0GP98"/>
<evidence type="ECO:0000256" key="1">
    <source>
        <dbReference type="ARBA" id="ARBA00001971"/>
    </source>
</evidence>
<dbReference type="GO" id="GO:0005506">
    <property type="term" value="F:iron ion binding"/>
    <property type="evidence" value="ECO:0007669"/>
    <property type="project" value="InterPro"/>
</dbReference>
<dbReference type="GO" id="GO:0020037">
    <property type="term" value="F:heme binding"/>
    <property type="evidence" value="ECO:0007669"/>
    <property type="project" value="InterPro"/>
</dbReference>
<keyword evidence="3 6" id="KW-0349">Heme</keyword>
<dbReference type="InterPro" id="IPR017972">
    <property type="entry name" value="Cyt_P450_CS"/>
</dbReference>
<evidence type="ECO:0000256" key="3">
    <source>
        <dbReference type="ARBA" id="ARBA00022617"/>
    </source>
</evidence>
<dbReference type="CDD" id="cd11060">
    <property type="entry name" value="CYP57A1-like"/>
    <property type="match status" value="1"/>
</dbReference>
<dbReference type="GO" id="GO:0004497">
    <property type="term" value="F:monooxygenase activity"/>
    <property type="evidence" value="ECO:0007669"/>
    <property type="project" value="UniProtKB-KW"/>
</dbReference>
<dbReference type="Pfam" id="PF00067">
    <property type="entry name" value="p450"/>
    <property type="match status" value="1"/>
</dbReference>
<keyword evidence="11" id="KW-1185">Reference proteome</keyword>
<keyword evidence="4 6" id="KW-0479">Metal-binding</keyword>
<evidence type="ECO:0000256" key="4">
    <source>
        <dbReference type="ARBA" id="ARBA00022723"/>
    </source>
</evidence>
<name>A0AAJ0GP98_9PEZI</name>
<keyword evidence="8" id="KW-0812">Transmembrane</keyword>
<feature type="signal peptide" evidence="9">
    <location>
        <begin position="1"/>
        <end position="26"/>
    </location>
</feature>
<evidence type="ECO:0000256" key="9">
    <source>
        <dbReference type="SAM" id="SignalP"/>
    </source>
</evidence>
<dbReference type="InterPro" id="IPR002401">
    <property type="entry name" value="Cyt_P450_E_grp-I"/>
</dbReference>
<dbReference type="GO" id="GO:0016705">
    <property type="term" value="F:oxidoreductase activity, acting on paired donors, with incorporation or reduction of molecular oxygen"/>
    <property type="evidence" value="ECO:0007669"/>
    <property type="project" value="InterPro"/>
</dbReference>
<keyword evidence="7" id="KW-0503">Monooxygenase</keyword>
<evidence type="ECO:0000256" key="7">
    <source>
        <dbReference type="RuleBase" id="RU000461"/>
    </source>
</evidence>
<reference evidence="10" key="2">
    <citation type="submission" date="2023-06" db="EMBL/GenBank/DDBJ databases">
        <authorList>
            <consortium name="Lawrence Berkeley National Laboratory"/>
            <person name="Mondo S.J."/>
            <person name="Hensen N."/>
            <person name="Bonometti L."/>
            <person name="Westerberg I."/>
            <person name="Brannstrom I.O."/>
            <person name="Guillou S."/>
            <person name="Cros-Aarteil S."/>
            <person name="Calhoun S."/>
            <person name="Haridas S."/>
            <person name="Kuo A."/>
            <person name="Pangilinan J."/>
            <person name="Riley R."/>
            <person name="Labutti K."/>
            <person name="Andreopoulos B."/>
            <person name="Lipzen A."/>
            <person name="Chen C."/>
            <person name="Yanf M."/>
            <person name="Daum C."/>
            <person name="Ng V."/>
            <person name="Clum A."/>
            <person name="Steindorff A."/>
            <person name="Ohm R."/>
            <person name="Martin F."/>
            <person name="Silar P."/>
            <person name="Natvig D."/>
            <person name="Lalanne C."/>
            <person name="Gautier V."/>
            <person name="Ament-Velasquez S.L."/>
            <person name="Kruys A."/>
            <person name="Hutchinson M.I."/>
            <person name="Powell A.J."/>
            <person name="Barry K."/>
            <person name="Miller A.N."/>
            <person name="Grigoriev I.V."/>
            <person name="Debuchy R."/>
            <person name="Gladieux P."/>
            <person name="Thoren M.H."/>
            <person name="Johannesson H."/>
        </authorList>
    </citation>
    <scope>NUCLEOTIDE SEQUENCE</scope>
    <source>
        <strain evidence="10">CBS 333.67</strain>
    </source>
</reference>
<protein>
    <submittedName>
        <fullName evidence="10">Cytochrome P450</fullName>
    </submittedName>
</protein>
<sequence length="591" mass="66648">MGTAKSAWVNPTCLPLLFITSPCCCCCCNFRSASAQGKLHLPRFLPCPFTSPASCAPMASASPAADGGIPWRGGIPLDLSPVLAGIWENKLGVLVLAPSVAFFLWLFVAYQTSPLKKYPGPFLAGWTNLWRLWQVISGEYAPRMKKLHEKYGPVVRIGPNLLDLDMPDLYRVIYGTDGKWVKSDFYKNSSSMIDGKQVFHMFSEVDPTLHAQIKRPVVRHYSVPAVLAMEPLMDSVITDFITTLRKRYVETKETCEFGDWLGYYAWDFLGMVTFSSKFGYMEKGCDFDGTLAIADKSIDYLGLCGQMPWADYWLDKNPIYPIGPPNIGNVTRIAIENLTARLKGEDKNYTEGKPDFLQYFIESKSTHPDLVNDQSVIGYLLLNLIAGADTTAITMRALFYHTLKSPRIFAKLQSEVRAAFPRPFEPAPHSKARALPYLEAVVKETLRYHPAVSMIMERIVPAEGLTLPDGSVVPGGQMVGMNPYIVGRNKGVFGEDADEFNPDRWLRREQEGEEEYKERMQRWGQSILAFGGGYRICLGRNLSQMEVYKVVPTLLASFDIELEDPQEQWWTCSRWFYRTKGVVCKLRPRSS</sequence>
<keyword evidence="5 6" id="KW-0408">Iron</keyword>
<dbReference type="InterPro" id="IPR001128">
    <property type="entry name" value="Cyt_P450"/>
</dbReference>
<keyword evidence="8" id="KW-0472">Membrane</keyword>
<evidence type="ECO:0000256" key="6">
    <source>
        <dbReference type="PIRSR" id="PIRSR602401-1"/>
    </source>
</evidence>
<dbReference type="GeneID" id="87888644"/>
<keyword evidence="7" id="KW-0560">Oxidoreductase</keyword>
<feature type="transmembrane region" description="Helical" evidence="8">
    <location>
        <begin position="91"/>
        <end position="110"/>
    </location>
</feature>
<proteinExistence type="inferred from homology"/>
<organism evidence="10 11">
    <name type="scientific">Chaetomium strumarium</name>
    <dbReference type="NCBI Taxonomy" id="1170767"/>
    <lineage>
        <taxon>Eukaryota</taxon>
        <taxon>Fungi</taxon>
        <taxon>Dikarya</taxon>
        <taxon>Ascomycota</taxon>
        <taxon>Pezizomycotina</taxon>
        <taxon>Sordariomycetes</taxon>
        <taxon>Sordariomycetidae</taxon>
        <taxon>Sordariales</taxon>
        <taxon>Chaetomiaceae</taxon>
        <taxon>Chaetomium</taxon>
    </lineage>
</organism>
<evidence type="ECO:0000313" key="10">
    <source>
        <dbReference type="EMBL" id="KAK3303643.1"/>
    </source>
</evidence>
<dbReference type="PRINTS" id="PR00463">
    <property type="entry name" value="EP450I"/>
</dbReference>
<gene>
    <name evidence="10" type="ORF">B0T15DRAFT_540854</name>
</gene>